<protein>
    <submittedName>
        <fullName evidence="2">Uncharacterized protein</fullName>
    </submittedName>
</protein>
<organism evidence="2 3">
    <name type="scientific">Phormidium nigroviride PCC 7112</name>
    <dbReference type="NCBI Taxonomy" id="179408"/>
    <lineage>
        <taxon>Bacteria</taxon>
        <taxon>Bacillati</taxon>
        <taxon>Cyanobacteriota</taxon>
        <taxon>Cyanophyceae</taxon>
        <taxon>Oscillatoriophycideae</taxon>
        <taxon>Oscillatoriales</taxon>
        <taxon>Oscillatoriaceae</taxon>
        <taxon>Phormidium</taxon>
    </lineage>
</organism>
<dbReference type="InterPro" id="IPR011010">
    <property type="entry name" value="DNA_brk_join_enz"/>
</dbReference>
<gene>
    <name evidence="2" type="ORF">Osc7112_6852</name>
</gene>
<dbReference type="Proteomes" id="UP000010478">
    <property type="component" value="Plasmid pOSC7112.03"/>
</dbReference>
<evidence type="ECO:0000313" key="2">
    <source>
        <dbReference type="EMBL" id="AFZ10935.1"/>
    </source>
</evidence>
<keyword evidence="3" id="KW-1185">Reference proteome</keyword>
<dbReference type="GO" id="GO:0003677">
    <property type="term" value="F:DNA binding"/>
    <property type="evidence" value="ECO:0007669"/>
    <property type="project" value="InterPro"/>
</dbReference>
<reference evidence="2 3" key="1">
    <citation type="submission" date="2012-05" db="EMBL/GenBank/DDBJ databases">
        <title>Finished plasmid 3 of genome of Oscillatoria sp. PCC 7112.</title>
        <authorList>
            <consortium name="US DOE Joint Genome Institute"/>
            <person name="Gugger M."/>
            <person name="Coursin T."/>
            <person name="Rippka R."/>
            <person name="Tandeau De Marsac N."/>
            <person name="Huntemann M."/>
            <person name="Wei C.-L."/>
            <person name="Han J."/>
            <person name="Detter J.C."/>
            <person name="Han C."/>
            <person name="Tapia R."/>
            <person name="Davenport K."/>
            <person name="Daligault H."/>
            <person name="Erkkila T."/>
            <person name="Gu W."/>
            <person name="Munk A.C.C."/>
            <person name="Teshima H."/>
            <person name="Xu Y."/>
            <person name="Chain P."/>
            <person name="Chen A."/>
            <person name="Krypides N."/>
            <person name="Mavromatis K."/>
            <person name="Markowitz V."/>
            <person name="Szeto E."/>
            <person name="Ivanova N."/>
            <person name="Mikhailova N."/>
            <person name="Ovchinnikova G."/>
            <person name="Pagani I."/>
            <person name="Pati A."/>
            <person name="Goodwin L."/>
            <person name="Peters L."/>
            <person name="Pitluck S."/>
            <person name="Woyke T."/>
            <person name="Kerfeld C."/>
        </authorList>
    </citation>
    <scope>NUCLEOTIDE SEQUENCE [LARGE SCALE GENOMIC DNA]</scope>
    <source>
        <strain evidence="2 3">PCC 7112</strain>
        <plasmid evidence="2 3">pOSC7112.03</plasmid>
    </source>
</reference>
<dbReference type="RefSeq" id="WP_015179895.1">
    <property type="nucleotide sequence ID" value="NC_019731.1"/>
</dbReference>
<dbReference type="EMBL" id="CP003617">
    <property type="protein sequence ID" value="AFZ10935.1"/>
    <property type="molecule type" value="Genomic_DNA"/>
</dbReference>
<sequence>MDEKELPEAPPQNLFEFWQKFLGQLGSKSPSYIPMSYTVITRVIAPYLGGPVPQKERATEKERAKALSFLKQRPISDLKIVLQNAEHFFDEQGWKEANKRKQFKFHLNNMVKFAVSRKWFQSDPENLELIYCLKEAPGGRKREDMKDFHAGLRTSSETVFLGCLDTDFVSIPKDQVGKIWLNWRFVLSPVGLSMLQVAFAQVEPNWYLANPEFDREIMEFAEFMEKKLRVKHPTVEADVQHVCRLLGWMFRKKKEELLLAEVRLAKVVPFTQMKFKLTECLEEGNLHAHKVRMYKEGVAQETSEDLGKEAANLIEEYVEWGNVSHASVVQNYNAIINLAKFTYYRQVSSEDLKSRDTFDKIPLINVLKACRRVHERETRKQAKTTSEKRSLVVPYPQIIEVLEKTRFEATLEVKHYQRSNRYRGGRPQIDKIPRMDTGIARSFQRFIIIALMVSCPPRRAKEYYEAEIGKSLVKGGFQDGSFVSLEKMKNPNEAQYYLWPEDYKTMGTYGELAIPLNNITFPDGTRFYDYLEMWINKWRQVLAKEPKHNFLFLQDKNGKLLNSSSFGKKVKHIFWRFAGVSMSPHKLRHSFETYSQEIGLSDAEKQASVLAMGHSSGASHFGTYIKLKVDR</sequence>
<dbReference type="Gene3D" id="1.10.443.10">
    <property type="entry name" value="Intergrase catalytic core"/>
    <property type="match status" value="1"/>
</dbReference>
<name>K9VUS2_9CYAN</name>
<evidence type="ECO:0000313" key="3">
    <source>
        <dbReference type="Proteomes" id="UP000010478"/>
    </source>
</evidence>
<dbReference type="GO" id="GO:0006310">
    <property type="term" value="P:DNA recombination"/>
    <property type="evidence" value="ECO:0007669"/>
    <property type="project" value="UniProtKB-KW"/>
</dbReference>
<evidence type="ECO:0000256" key="1">
    <source>
        <dbReference type="ARBA" id="ARBA00023172"/>
    </source>
</evidence>
<dbReference type="SUPFAM" id="SSF56349">
    <property type="entry name" value="DNA breaking-rejoining enzymes"/>
    <property type="match status" value="1"/>
</dbReference>
<geneLocation type="plasmid" evidence="2 3">
    <name>pOSC7112.03</name>
</geneLocation>
<accession>K9VUS2</accession>
<dbReference type="GO" id="GO:0015074">
    <property type="term" value="P:DNA integration"/>
    <property type="evidence" value="ECO:0007669"/>
    <property type="project" value="InterPro"/>
</dbReference>
<proteinExistence type="predicted"/>
<keyword evidence="1" id="KW-0233">DNA recombination</keyword>
<dbReference type="HOGENOM" id="CLU_433353_0_0_3"/>
<dbReference type="InterPro" id="IPR013762">
    <property type="entry name" value="Integrase-like_cat_sf"/>
</dbReference>
<dbReference type="AlphaFoldDB" id="K9VUS2"/>
<keyword evidence="2" id="KW-0614">Plasmid</keyword>
<dbReference type="KEGG" id="oni:Osc7112_6852"/>